<proteinExistence type="predicted"/>
<dbReference type="AlphaFoldDB" id="A0A9N9PGK3"/>
<name>A0A9N9PGK3_9GLOM</name>
<feature type="non-terminal residue" evidence="1">
    <location>
        <position position="208"/>
    </location>
</feature>
<protein>
    <submittedName>
        <fullName evidence="1">5921_t:CDS:1</fullName>
    </submittedName>
</protein>
<dbReference type="Proteomes" id="UP000789405">
    <property type="component" value="Unassembled WGS sequence"/>
</dbReference>
<comment type="caution">
    <text evidence="1">The sequence shown here is derived from an EMBL/GenBank/DDBJ whole genome shotgun (WGS) entry which is preliminary data.</text>
</comment>
<keyword evidence="2" id="KW-1185">Reference proteome</keyword>
<sequence>LHSMDAYLKAINTYTQLQSIKQYLNLFIVPVPADFPGQLYIRRAIVHKLMLGDQTSIPDEILRFIPMLGPLHVSLNSRQTTVSVYHKFFNKLFKSIWKKKELAVKPKVWRSDLLLYLAYTGWLRIKPTIITQEMSAEFLLSLFIDIRNKDGQSKITSSKKRSKCFLAAFNADVDIKWLPTGYHVLKKPSKDKFCDATKCKLSLLEPGK</sequence>
<reference evidence="1" key="1">
    <citation type="submission" date="2021-06" db="EMBL/GenBank/DDBJ databases">
        <authorList>
            <person name="Kallberg Y."/>
            <person name="Tangrot J."/>
            <person name="Rosling A."/>
        </authorList>
    </citation>
    <scope>NUCLEOTIDE SEQUENCE</scope>
    <source>
        <strain evidence="1">MA453B</strain>
    </source>
</reference>
<evidence type="ECO:0000313" key="2">
    <source>
        <dbReference type="Proteomes" id="UP000789405"/>
    </source>
</evidence>
<accession>A0A9N9PGK3</accession>
<gene>
    <name evidence="1" type="ORF">DERYTH_LOCUS25949</name>
</gene>
<feature type="non-terminal residue" evidence="1">
    <location>
        <position position="1"/>
    </location>
</feature>
<dbReference type="OrthoDB" id="2433221at2759"/>
<dbReference type="EMBL" id="CAJVPY010051218">
    <property type="protein sequence ID" value="CAG8814357.1"/>
    <property type="molecule type" value="Genomic_DNA"/>
</dbReference>
<evidence type="ECO:0000313" key="1">
    <source>
        <dbReference type="EMBL" id="CAG8814357.1"/>
    </source>
</evidence>
<organism evidence="1 2">
    <name type="scientific">Dentiscutata erythropus</name>
    <dbReference type="NCBI Taxonomy" id="1348616"/>
    <lineage>
        <taxon>Eukaryota</taxon>
        <taxon>Fungi</taxon>
        <taxon>Fungi incertae sedis</taxon>
        <taxon>Mucoromycota</taxon>
        <taxon>Glomeromycotina</taxon>
        <taxon>Glomeromycetes</taxon>
        <taxon>Diversisporales</taxon>
        <taxon>Gigasporaceae</taxon>
        <taxon>Dentiscutata</taxon>
    </lineage>
</organism>